<reference evidence="3" key="1">
    <citation type="journal article" date="2014" name="Science">
        <title>Ancient hybridizations among the ancestral genomes of bread wheat.</title>
        <authorList>
            <consortium name="International Wheat Genome Sequencing Consortium,"/>
            <person name="Marcussen T."/>
            <person name="Sandve S.R."/>
            <person name="Heier L."/>
            <person name="Spannagl M."/>
            <person name="Pfeifer M."/>
            <person name="Jakobsen K.S."/>
            <person name="Wulff B.B."/>
            <person name="Steuernagel B."/>
            <person name="Mayer K.F."/>
            <person name="Olsen O.A."/>
        </authorList>
    </citation>
    <scope>NUCLEOTIDE SEQUENCE [LARGE SCALE GENOMIC DNA]</scope>
    <source>
        <strain evidence="3">cv. AL8/78</strain>
    </source>
</reference>
<evidence type="ECO:0000313" key="3">
    <source>
        <dbReference type="Proteomes" id="UP000015105"/>
    </source>
</evidence>
<evidence type="ECO:0000313" key="2">
    <source>
        <dbReference type="EnsemblPlants" id="AET4Gv20051600.14"/>
    </source>
</evidence>
<protein>
    <recommendedName>
        <fullName evidence="1">Helitron helicase-like domain-containing protein</fullName>
    </recommendedName>
</protein>
<proteinExistence type="predicted"/>
<organism evidence="2 3">
    <name type="scientific">Aegilops tauschii subsp. strangulata</name>
    <name type="common">Goatgrass</name>
    <dbReference type="NCBI Taxonomy" id="200361"/>
    <lineage>
        <taxon>Eukaryota</taxon>
        <taxon>Viridiplantae</taxon>
        <taxon>Streptophyta</taxon>
        <taxon>Embryophyta</taxon>
        <taxon>Tracheophyta</taxon>
        <taxon>Spermatophyta</taxon>
        <taxon>Magnoliopsida</taxon>
        <taxon>Liliopsida</taxon>
        <taxon>Poales</taxon>
        <taxon>Poaceae</taxon>
        <taxon>BOP clade</taxon>
        <taxon>Pooideae</taxon>
        <taxon>Triticodae</taxon>
        <taxon>Triticeae</taxon>
        <taxon>Triticinae</taxon>
        <taxon>Aegilops</taxon>
    </lineage>
</organism>
<dbReference type="Gramene" id="AET4Gv20051600.14">
    <property type="protein sequence ID" value="AET4Gv20051600.14"/>
    <property type="gene ID" value="AET4Gv20051600"/>
</dbReference>
<reference evidence="2" key="4">
    <citation type="submission" date="2019-03" db="UniProtKB">
        <authorList>
            <consortium name="EnsemblPlants"/>
        </authorList>
    </citation>
    <scope>IDENTIFICATION</scope>
</reference>
<name>A0A453H3N0_AEGTS</name>
<keyword evidence="3" id="KW-1185">Reference proteome</keyword>
<dbReference type="Pfam" id="PF14214">
    <property type="entry name" value="Helitron_like_N"/>
    <property type="match status" value="1"/>
</dbReference>
<accession>A0A453H3N0</accession>
<dbReference type="PANTHER" id="PTHR10492">
    <property type="match status" value="1"/>
</dbReference>
<dbReference type="AlphaFoldDB" id="A0A453H3N0"/>
<dbReference type="Proteomes" id="UP000015105">
    <property type="component" value="Chromosome 4D"/>
</dbReference>
<dbReference type="InterPro" id="IPR025476">
    <property type="entry name" value="Helitron_helicase-like"/>
</dbReference>
<evidence type="ECO:0000259" key="1">
    <source>
        <dbReference type="Pfam" id="PF14214"/>
    </source>
</evidence>
<dbReference type="EnsemblPlants" id="AET4Gv20051600.14">
    <property type="protein sequence ID" value="AET4Gv20051600.14"/>
    <property type="gene ID" value="AET4Gv20051600"/>
</dbReference>
<sequence>MKEYYCYKFHTRPSIFNPILHGGRLFQQFAVDTYIKIENSRLDYMWHHQNKIRADLYQGLLDSIQAGEQNGDAIGKRRVLASSFIGGPRDKIRRYLDAMALVRKYGKPDVFVTMTCNPNWEEITRELQFGQTPQDRPDIVVRVFKAKLEEMKKQLFEKAILGKVKAYTYVVEFQKRGLAHAHFLLIMTGKYKYTCPEQYDRIISAELPNKHKYPESMLTAYFEANSLHEKARGILYRDFQEYYTWQRQGKFWQEKKRAAVFQVGRMVSAHPAEGERYYLRVLLNHVTGATSYEDLRTVHGQVMPTFREAAEKRGLIEADNTLDDCMTEAELFRMPSSLRRLFATILVFCEPSDVRGLWNKHLDAMSEDYSRNCKCKHTVEQMVLRNIRDMWHSMGKDI</sequence>
<reference evidence="2" key="5">
    <citation type="journal article" date="2021" name="G3 (Bethesda)">
        <title>Aegilops tauschii genome assembly Aet v5.0 features greater sequence contiguity and improved annotation.</title>
        <authorList>
            <person name="Wang L."/>
            <person name="Zhu T."/>
            <person name="Rodriguez J.C."/>
            <person name="Deal K.R."/>
            <person name="Dubcovsky J."/>
            <person name="McGuire P.E."/>
            <person name="Lux T."/>
            <person name="Spannagl M."/>
            <person name="Mayer K.F.X."/>
            <person name="Baldrich P."/>
            <person name="Meyers B.C."/>
            <person name="Huo N."/>
            <person name="Gu Y.Q."/>
            <person name="Zhou H."/>
            <person name="Devos K.M."/>
            <person name="Bennetzen J.L."/>
            <person name="Unver T."/>
            <person name="Budak H."/>
            <person name="Gulick P.J."/>
            <person name="Galiba G."/>
            <person name="Kalapos B."/>
            <person name="Nelson D.R."/>
            <person name="Li P."/>
            <person name="You F.M."/>
            <person name="Luo M.C."/>
            <person name="Dvorak J."/>
        </authorList>
    </citation>
    <scope>NUCLEOTIDE SEQUENCE [LARGE SCALE GENOMIC DNA]</scope>
    <source>
        <strain evidence="2">cv. AL8/78</strain>
    </source>
</reference>
<dbReference type="PANTHER" id="PTHR10492:SF92">
    <property type="entry name" value="ATP-DEPENDENT DNA HELICASE"/>
    <property type="match status" value="1"/>
</dbReference>
<feature type="domain" description="Helitron helicase-like" evidence="1">
    <location>
        <begin position="4"/>
        <end position="185"/>
    </location>
</feature>
<reference evidence="2" key="3">
    <citation type="journal article" date="2017" name="Nature">
        <title>Genome sequence of the progenitor of the wheat D genome Aegilops tauschii.</title>
        <authorList>
            <person name="Luo M.C."/>
            <person name="Gu Y.Q."/>
            <person name="Puiu D."/>
            <person name="Wang H."/>
            <person name="Twardziok S.O."/>
            <person name="Deal K.R."/>
            <person name="Huo N."/>
            <person name="Zhu T."/>
            <person name="Wang L."/>
            <person name="Wang Y."/>
            <person name="McGuire P.E."/>
            <person name="Liu S."/>
            <person name="Long H."/>
            <person name="Ramasamy R.K."/>
            <person name="Rodriguez J.C."/>
            <person name="Van S.L."/>
            <person name="Yuan L."/>
            <person name="Wang Z."/>
            <person name="Xia Z."/>
            <person name="Xiao L."/>
            <person name="Anderson O.D."/>
            <person name="Ouyang S."/>
            <person name="Liang Y."/>
            <person name="Zimin A.V."/>
            <person name="Pertea G."/>
            <person name="Qi P."/>
            <person name="Bennetzen J.L."/>
            <person name="Dai X."/>
            <person name="Dawson M.W."/>
            <person name="Muller H.G."/>
            <person name="Kugler K."/>
            <person name="Rivarola-Duarte L."/>
            <person name="Spannagl M."/>
            <person name="Mayer K.F.X."/>
            <person name="Lu F.H."/>
            <person name="Bevan M.W."/>
            <person name="Leroy P."/>
            <person name="Li P."/>
            <person name="You F.M."/>
            <person name="Sun Q."/>
            <person name="Liu Z."/>
            <person name="Lyons E."/>
            <person name="Wicker T."/>
            <person name="Salzberg S.L."/>
            <person name="Devos K.M."/>
            <person name="Dvorak J."/>
        </authorList>
    </citation>
    <scope>NUCLEOTIDE SEQUENCE [LARGE SCALE GENOMIC DNA]</scope>
    <source>
        <strain evidence="2">cv. AL8/78</strain>
    </source>
</reference>
<reference evidence="3" key="2">
    <citation type="journal article" date="2017" name="Nat. Plants">
        <title>The Aegilops tauschii genome reveals multiple impacts of transposons.</title>
        <authorList>
            <person name="Zhao G."/>
            <person name="Zou C."/>
            <person name="Li K."/>
            <person name="Wang K."/>
            <person name="Li T."/>
            <person name="Gao L."/>
            <person name="Zhang X."/>
            <person name="Wang H."/>
            <person name="Yang Z."/>
            <person name="Liu X."/>
            <person name="Jiang W."/>
            <person name="Mao L."/>
            <person name="Kong X."/>
            <person name="Jiao Y."/>
            <person name="Jia J."/>
        </authorList>
    </citation>
    <scope>NUCLEOTIDE SEQUENCE [LARGE SCALE GENOMIC DNA]</scope>
    <source>
        <strain evidence="3">cv. AL8/78</strain>
    </source>
</reference>